<keyword evidence="4" id="KW-0472">Membrane</keyword>
<dbReference type="InterPro" id="IPR004864">
    <property type="entry name" value="LEA_2"/>
</dbReference>
<evidence type="ECO:0000259" key="5">
    <source>
        <dbReference type="Pfam" id="PF03168"/>
    </source>
</evidence>
<dbReference type="Proteomes" id="UP000827889">
    <property type="component" value="Chromosome 2"/>
</dbReference>
<evidence type="ECO:0000256" key="3">
    <source>
        <dbReference type="ARBA" id="ARBA00022989"/>
    </source>
</evidence>
<dbReference type="PANTHER" id="PTHR31234">
    <property type="entry name" value="LATE EMBRYOGENESIS ABUNDANT (LEA) HYDROXYPROLINE-RICH GLYCOPROTEIN FAMILY"/>
    <property type="match status" value="1"/>
</dbReference>
<dbReference type="RefSeq" id="XP_030525544.1">
    <property type="nucleotide sequence ID" value="XM_030669684.2"/>
</dbReference>
<evidence type="ECO:0000313" key="6">
    <source>
        <dbReference type="Proteomes" id="UP000827889"/>
    </source>
</evidence>
<keyword evidence="2" id="KW-0812">Transmembrane</keyword>
<keyword evidence="6" id="KW-1185">Reference proteome</keyword>
<dbReference type="SUPFAM" id="SSF117070">
    <property type="entry name" value="LEA14-like"/>
    <property type="match status" value="1"/>
</dbReference>
<dbReference type="AlphaFoldDB" id="A0A8B8NTM2"/>
<protein>
    <submittedName>
        <fullName evidence="7">Uncharacterized protein LOC115737523</fullName>
    </submittedName>
</protein>
<keyword evidence="3" id="KW-1133">Transmembrane helix</keyword>
<dbReference type="InterPro" id="IPR044839">
    <property type="entry name" value="NDR1-like"/>
</dbReference>
<evidence type="ECO:0000256" key="4">
    <source>
        <dbReference type="ARBA" id="ARBA00023136"/>
    </source>
</evidence>
<comment type="subcellular location">
    <subcellularLocation>
        <location evidence="1">Membrane</location>
        <topology evidence="1">Single-pass membrane protein</topology>
    </subcellularLocation>
</comment>
<feature type="domain" description="Late embryogenesis abundant protein LEA-2 subgroup" evidence="5">
    <location>
        <begin position="97"/>
        <end position="195"/>
    </location>
</feature>
<accession>A0A8B8NTM2</accession>
<dbReference type="OrthoDB" id="1414122at2759"/>
<dbReference type="PANTHER" id="PTHR31234:SF69">
    <property type="entry name" value="EXPRESSED PROTEIN"/>
    <property type="match status" value="1"/>
</dbReference>
<organism evidence="6 7">
    <name type="scientific">Rhodamnia argentea</name>
    <dbReference type="NCBI Taxonomy" id="178133"/>
    <lineage>
        <taxon>Eukaryota</taxon>
        <taxon>Viridiplantae</taxon>
        <taxon>Streptophyta</taxon>
        <taxon>Embryophyta</taxon>
        <taxon>Tracheophyta</taxon>
        <taxon>Spermatophyta</taxon>
        <taxon>Magnoliopsida</taxon>
        <taxon>eudicotyledons</taxon>
        <taxon>Gunneridae</taxon>
        <taxon>Pentapetalae</taxon>
        <taxon>rosids</taxon>
        <taxon>malvids</taxon>
        <taxon>Myrtales</taxon>
        <taxon>Myrtaceae</taxon>
        <taxon>Myrtoideae</taxon>
        <taxon>Myrteae</taxon>
        <taxon>Australasian group</taxon>
        <taxon>Rhodamnia</taxon>
    </lineage>
</organism>
<dbReference type="KEGG" id="rarg:115737523"/>
<proteinExistence type="predicted"/>
<dbReference type="GeneID" id="115737523"/>
<dbReference type="GO" id="GO:0098542">
    <property type="term" value="P:defense response to other organism"/>
    <property type="evidence" value="ECO:0007669"/>
    <property type="project" value="InterPro"/>
</dbReference>
<name>A0A8B8NTM2_9MYRT</name>
<reference evidence="6" key="1">
    <citation type="submission" date="2025-05" db="UniProtKB">
        <authorList>
            <consortium name="RefSeq"/>
        </authorList>
    </citation>
    <scope>NUCLEOTIDE SEQUENCE [LARGE SCALE GENOMIC DNA]</scope>
</reference>
<dbReference type="GO" id="GO:0016020">
    <property type="term" value="C:membrane"/>
    <property type="evidence" value="ECO:0007669"/>
    <property type="project" value="UniProtKB-SubCell"/>
</dbReference>
<evidence type="ECO:0000256" key="1">
    <source>
        <dbReference type="ARBA" id="ARBA00004167"/>
    </source>
</evidence>
<evidence type="ECO:0000313" key="7">
    <source>
        <dbReference type="RefSeq" id="XP_030525544.1"/>
    </source>
</evidence>
<evidence type="ECO:0000256" key="2">
    <source>
        <dbReference type="ARBA" id="ARBA00022692"/>
    </source>
</evidence>
<gene>
    <name evidence="7" type="primary">LOC115737523</name>
</gene>
<dbReference type="Pfam" id="PF03168">
    <property type="entry name" value="LEA_2"/>
    <property type="match status" value="1"/>
</dbReference>
<reference evidence="7" key="2">
    <citation type="submission" date="2025-08" db="UniProtKB">
        <authorList>
            <consortium name="RefSeq"/>
        </authorList>
    </citation>
    <scope>IDENTIFICATION</scope>
    <source>
        <tissue evidence="7">Leaf</tissue>
    </source>
</reference>
<sequence length="215" mass="23607">MASSKANPPPPPLPIYYTPLPTQPDAPSYILLPLHRPGTASPRRFRTICAASLVLVAAVGYILYPSEPDLDVVRLRLNRVHFRTVPQLLVDISLLLTVKVGNADVYSMDYSKLDVAVGYRGKMLGHVKSDHGHVRALGSSYVDAELEFEGVEVFSDVVFLLEDLAKGTVPLDTVTTVEGRVGLLFFGFPLKAKVSCEVSVNIKNQTIVRQNCYPE</sequence>